<accession>A0A371WZI3</accession>
<dbReference type="SUPFAM" id="SSF55103">
    <property type="entry name" value="FAD-linked oxidases, C-terminal domain"/>
    <property type="match status" value="1"/>
</dbReference>
<dbReference type="AlphaFoldDB" id="A0A371WZI3"/>
<keyword evidence="10" id="KW-1185">Reference proteome</keyword>
<dbReference type="InterPro" id="IPR006094">
    <property type="entry name" value="Oxid_FAD_bind_N"/>
</dbReference>
<keyword evidence="6" id="KW-0560">Oxidoreductase</keyword>
<organism evidence="9 10">
    <name type="scientific">Fulvimarina endophytica</name>
    <dbReference type="NCBI Taxonomy" id="2293836"/>
    <lineage>
        <taxon>Bacteria</taxon>
        <taxon>Pseudomonadati</taxon>
        <taxon>Pseudomonadota</taxon>
        <taxon>Alphaproteobacteria</taxon>
        <taxon>Hyphomicrobiales</taxon>
        <taxon>Aurantimonadaceae</taxon>
        <taxon>Fulvimarina</taxon>
    </lineage>
</organism>
<protein>
    <recommendedName>
        <fullName evidence="7">D-lactate dehydrogenase (cytochrome)</fullName>
        <ecNumber evidence="7">1.1.2.4</ecNumber>
    </recommendedName>
</protein>
<evidence type="ECO:0000313" key="9">
    <source>
        <dbReference type="EMBL" id="RFC62389.1"/>
    </source>
</evidence>
<feature type="domain" description="FAD-binding PCMH-type" evidence="8">
    <location>
        <begin position="50"/>
        <end position="227"/>
    </location>
</feature>
<dbReference type="OrthoDB" id="9809290at2"/>
<evidence type="ECO:0000256" key="6">
    <source>
        <dbReference type="ARBA" id="ARBA00023002"/>
    </source>
</evidence>
<dbReference type="EC" id="1.1.2.4" evidence="7"/>
<dbReference type="RefSeq" id="WP_116684329.1">
    <property type="nucleotide sequence ID" value="NZ_QURL01000007.1"/>
</dbReference>
<evidence type="ECO:0000256" key="3">
    <source>
        <dbReference type="ARBA" id="ARBA00022630"/>
    </source>
</evidence>
<gene>
    <name evidence="9" type="ORF">DYI37_16300</name>
</gene>
<evidence type="ECO:0000256" key="7">
    <source>
        <dbReference type="ARBA" id="ARBA00038897"/>
    </source>
</evidence>
<dbReference type="GO" id="GO:0071949">
    <property type="term" value="F:FAD binding"/>
    <property type="evidence" value="ECO:0007669"/>
    <property type="project" value="InterPro"/>
</dbReference>
<evidence type="ECO:0000313" key="10">
    <source>
        <dbReference type="Proteomes" id="UP000264310"/>
    </source>
</evidence>
<evidence type="ECO:0000256" key="5">
    <source>
        <dbReference type="ARBA" id="ARBA00022946"/>
    </source>
</evidence>
<reference evidence="9 10" key="1">
    <citation type="submission" date="2018-08" db="EMBL/GenBank/DDBJ databases">
        <title>Fulvimarina sp. 85, whole genome shotgun sequence.</title>
        <authorList>
            <person name="Tuo L."/>
        </authorList>
    </citation>
    <scope>NUCLEOTIDE SEQUENCE [LARGE SCALE GENOMIC DNA]</scope>
    <source>
        <strain evidence="9 10">85</strain>
    </source>
</reference>
<dbReference type="PROSITE" id="PS51387">
    <property type="entry name" value="FAD_PCMH"/>
    <property type="match status" value="1"/>
</dbReference>
<keyword evidence="4" id="KW-0274">FAD</keyword>
<evidence type="ECO:0000256" key="1">
    <source>
        <dbReference type="ARBA" id="ARBA00001974"/>
    </source>
</evidence>
<dbReference type="EMBL" id="QURL01000007">
    <property type="protein sequence ID" value="RFC62389.1"/>
    <property type="molecule type" value="Genomic_DNA"/>
</dbReference>
<dbReference type="InterPro" id="IPR016166">
    <property type="entry name" value="FAD-bd_PCMH"/>
</dbReference>
<dbReference type="InterPro" id="IPR016169">
    <property type="entry name" value="FAD-bd_PCMH_sub2"/>
</dbReference>
<dbReference type="PANTHER" id="PTHR11748:SF111">
    <property type="entry name" value="D-LACTATE DEHYDROGENASE, MITOCHONDRIAL-RELATED"/>
    <property type="match status" value="1"/>
</dbReference>
<dbReference type="SUPFAM" id="SSF56176">
    <property type="entry name" value="FAD-binding/transporter-associated domain-like"/>
    <property type="match status" value="1"/>
</dbReference>
<dbReference type="GO" id="GO:0004458">
    <property type="term" value="F:D-lactate dehydrogenase (cytochrome) activity"/>
    <property type="evidence" value="ECO:0007669"/>
    <property type="project" value="UniProtKB-EC"/>
</dbReference>
<dbReference type="Pfam" id="PF01565">
    <property type="entry name" value="FAD_binding_4"/>
    <property type="match status" value="1"/>
</dbReference>
<dbReference type="GO" id="GO:0008720">
    <property type="term" value="F:D-lactate dehydrogenase (NAD+) activity"/>
    <property type="evidence" value="ECO:0007669"/>
    <property type="project" value="TreeGrafter"/>
</dbReference>
<dbReference type="FunFam" id="3.30.465.10:FF:000016">
    <property type="entry name" value="probable D-lactate dehydrogenase, mitochondrial"/>
    <property type="match status" value="1"/>
</dbReference>
<evidence type="ECO:0000256" key="4">
    <source>
        <dbReference type="ARBA" id="ARBA00022827"/>
    </source>
</evidence>
<dbReference type="Gene3D" id="3.30.70.2740">
    <property type="match status" value="1"/>
</dbReference>
<evidence type="ECO:0000259" key="8">
    <source>
        <dbReference type="PROSITE" id="PS51387"/>
    </source>
</evidence>
<comment type="similarity">
    <text evidence="2">Belongs to the FAD-binding oxidoreductase/transferase type 4 family.</text>
</comment>
<comment type="caution">
    <text evidence="9">The sequence shown here is derived from an EMBL/GenBank/DDBJ whole genome shotgun (WGS) entry which is preliminary data.</text>
</comment>
<dbReference type="PANTHER" id="PTHR11748">
    <property type="entry name" value="D-LACTATE DEHYDROGENASE"/>
    <property type="match status" value="1"/>
</dbReference>
<dbReference type="Gene3D" id="3.30.465.10">
    <property type="match status" value="1"/>
</dbReference>
<dbReference type="FunFam" id="1.10.45.10:FF:000001">
    <property type="entry name" value="D-lactate dehydrogenase mitochondrial"/>
    <property type="match status" value="1"/>
</dbReference>
<dbReference type="InterPro" id="IPR016164">
    <property type="entry name" value="FAD-linked_Oxase-like_C"/>
</dbReference>
<comment type="cofactor">
    <cofactor evidence="1">
        <name>FAD</name>
        <dbReference type="ChEBI" id="CHEBI:57692"/>
    </cofactor>
</comment>
<keyword evidence="5" id="KW-0809">Transit peptide</keyword>
<dbReference type="InterPro" id="IPR016171">
    <property type="entry name" value="Vanillyl_alc_oxidase_C-sub2"/>
</dbReference>
<dbReference type="Pfam" id="PF02913">
    <property type="entry name" value="FAD-oxidase_C"/>
    <property type="match status" value="1"/>
</dbReference>
<name>A0A371WZI3_9HYPH</name>
<dbReference type="Proteomes" id="UP000264310">
    <property type="component" value="Unassembled WGS sequence"/>
</dbReference>
<dbReference type="FunFam" id="3.30.70.2740:FF:000001">
    <property type="entry name" value="D-lactate dehydrogenase mitochondrial"/>
    <property type="match status" value="1"/>
</dbReference>
<sequence length="473" mass="50279">MALADILAEDRPRRPGTQAALAELSETFGDRLATGEDVRRAHSHTTTYIPNQLPDAVLFARSEAEVQTLVRIAARHGMPIVPFGVGSSLEGHVNAPFGGVSLDLSGMNEVVSVYPEDLDCIVEPGVTREALNEHLRDTGLFFPIDPGANASLGGMAATRASGTNAVRYGTMRENVVGLNAVMADGSVIRTARRAKKTAAGYDLTRLLVGSEGTLGIITRLNLKLYGIPEQVLSGVCPFPDVVSAVNAVIQTVQIGVPVARIELLDALSIEATNRHSKLDLPATPHLFVEFHGSPASVADQAASFAVIIEENGGGEFRSASRAEERSRLWKARHDFYWASIGLRPGAKAIATDVCVPISRLADCIEETRMDAEAAGLIAPTVGHVGDGNFHVTLLIDTDVPAEIDAAEAFLKRLAERALDMDGTCTGEHGVGQGKRGYLSAELGASVDVMRAVKTALDPSNIMNPGKIFSFETR</sequence>
<evidence type="ECO:0000256" key="2">
    <source>
        <dbReference type="ARBA" id="ARBA00008000"/>
    </source>
</evidence>
<dbReference type="InterPro" id="IPR036318">
    <property type="entry name" value="FAD-bd_PCMH-like_sf"/>
</dbReference>
<dbReference type="Gene3D" id="1.10.45.10">
    <property type="entry name" value="Vanillyl-alcohol Oxidase, Chain A, domain 4"/>
    <property type="match status" value="1"/>
</dbReference>
<dbReference type="InterPro" id="IPR004113">
    <property type="entry name" value="FAD-bd_oxidored_4_C"/>
</dbReference>
<dbReference type="GO" id="GO:1903457">
    <property type="term" value="P:lactate catabolic process"/>
    <property type="evidence" value="ECO:0007669"/>
    <property type="project" value="TreeGrafter"/>
</dbReference>
<keyword evidence="3" id="KW-0285">Flavoprotein</keyword>
<proteinExistence type="inferred from homology"/>